<evidence type="ECO:0000313" key="1">
    <source>
        <dbReference type="EMBL" id="CAI9710104.1"/>
    </source>
</evidence>
<reference evidence="1" key="1">
    <citation type="submission" date="2023-05" db="EMBL/GenBank/DDBJ databases">
        <authorList>
            <consortium name="ELIXIR-Norway"/>
        </authorList>
    </citation>
    <scope>NUCLEOTIDE SEQUENCE</scope>
</reference>
<name>A0ACB0FAZ4_RANTA</name>
<dbReference type="EMBL" id="OX596089">
    <property type="protein sequence ID" value="CAI9710104.1"/>
    <property type="molecule type" value="Genomic_DNA"/>
</dbReference>
<accession>A0ACB0FAZ4</accession>
<gene>
    <name evidence="1" type="ORF">MRATA1EN3_LOCUS21317</name>
</gene>
<organism evidence="1 2">
    <name type="scientific">Rangifer tarandus platyrhynchus</name>
    <name type="common">Svalbard reindeer</name>
    <dbReference type="NCBI Taxonomy" id="3082113"/>
    <lineage>
        <taxon>Eukaryota</taxon>
        <taxon>Metazoa</taxon>
        <taxon>Chordata</taxon>
        <taxon>Craniata</taxon>
        <taxon>Vertebrata</taxon>
        <taxon>Euteleostomi</taxon>
        <taxon>Mammalia</taxon>
        <taxon>Eutheria</taxon>
        <taxon>Laurasiatheria</taxon>
        <taxon>Artiodactyla</taxon>
        <taxon>Ruminantia</taxon>
        <taxon>Pecora</taxon>
        <taxon>Cervidae</taxon>
        <taxon>Odocoileinae</taxon>
        <taxon>Rangifer</taxon>
    </lineage>
</organism>
<dbReference type="Proteomes" id="UP001162501">
    <property type="component" value="Chromosome 5"/>
</dbReference>
<sequence length="153" mass="16383">MKFSRVNQNEKSDSTEQKLRLPAERAGAPLQLGVRHTFPPASVSGNYLSSEFPVLQPPPPTEMCVQDRSLGRGRVSCGLPAPGLPAFPGLGGRSASLALRRVRARSAGSSWKAREATLPPVSGAERLLKPRCRQGRGNHGAVGTGRPGLRRLR</sequence>
<protein>
    <submittedName>
        <fullName evidence="1">Uncharacterized protein</fullName>
    </submittedName>
</protein>
<proteinExistence type="predicted"/>
<evidence type="ECO:0000313" key="2">
    <source>
        <dbReference type="Proteomes" id="UP001162501"/>
    </source>
</evidence>